<reference evidence="1" key="2">
    <citation type="journal article" date="2021" name="PeerJ">
        <title>Extensive microbial diversity within the chicken gut microbiome revealed by metagenomics and culture.</title>
        <authorList>
            <person name="Gilroy R."/>
            <person name="Ravi A."/>
            <person name="Getino M."/>
            <person name="Pursley I."/>
            <person name="Horton D.L."/>
            <person name="Alikhan N.F."/>
            <person name="Baker D."/>
            <person name="Gharbi K."/>
            <person name="Hall N."/>
            <person name="Watson M."/>
            <person name="Adriaenssens E.M."/>
            <person name="Foster-Nyarko E."/>
            <person name="Jarju S."/>
            <person name="Secka A."/>
            <person name="Antonio M."/>
            <person name="Oren A."/>
            <person name="Chaudhuri R.R."/>
            <person name="La Ragione R."/>
            <person name="Hildebrand F."/>
            <person name="Pallen M.J."/>
        </authorList>
    </citation>
    <scope>NUCLEOTIDE SEQUENCE</scope>
    <source>
        <strain evidence="1">ChiW3-316</strain>
    </source>
</reference>
<evidence type="ECO:0000313" key="1">
    <source>
        <dbReference type="EMBL" id="HIU53992.1"/>
    </source>
</evidence>
<proteinExistence type="predicted"/>
<accession>A0A9D1SBY8</accession>
<gene>
    <name evidence="1" type="ORF">IAD20_07940</name>
</gene>
<comment type="caution">
    <text evidence="1">The sequence shown here is derived from an EMBL/GenBank/DDBJ whole genome shotgun (WGS) entry which is preliminary data.</text>
</comment>
<dbReference type="Proteomes" id="UP000824107">
    <property type="component" value="Unassembled WGS sequence"/>
</dbReference>
<dbReference type="AlphaFoldDB" id="A0A9D1SBY8"/>
<reference evidence="1" key="1">
    <citation type="submission" date="2020-10" db="EMBL/GenBank/DDBJ databases">
        <authorList>
            <person name="Gilroy R."/>
        </authorList>
    </citation>
    <scope>NUCLEOTIDE SEQUENCE</scope>
    <source>
        <strain evidence="1">ChiW3-316</strain>
    </source>
</reference>
<organism evidence="1 2">
    <name type="scientific">Candidatus Scatocola faecipullorum</name>
    <dbReference type="NCBI Taxonomy" id="2840917"/>
    <lineage>
        <taxon>Bacteria</taxon>
        <taxon>Pseudomonadati</taxon>
        <taxon>Pseudomonadota</taxon>
        <taxon>Alphaproteobacteria</taxon>
        <taxon>Rhodospirillales</taxon>
        <taxon>Rhodospirillaceae</taxon>
        <taxon>Rhodospirillaceae incertae sedis</taxon>
        <taxon>Candidatus Scatocola</taxon>
    </lineage>
</organism>
<evidence type="ECO:0000313" key="2">
    <source>
        <dbReference type="Proteomes" id="UP000824107"/>
    </source>
</evidence>
<dbReference type="EMBL" id="DVNC01000053">
    <property type="protein sequence ID" value="HIU53992.1"/>
    <property type="molecule type" value="Genomic_DNA"/>
</dbReference>
<sequence length="309" mass="34146">MRKAVAIGLSGLVIYSYSGVGHSSLKPLASAVSHQYTHLIDNNQSLPLNRLSQSVLIAERTVSLSKFTQIASVTFITGGSRLDFGNVEFEDASVQACQKRGYNLTACDGGYWQYDFCPYNNEYFRQCCADKYKYTSDSCSYPNELSSDGCGGKYRCICNRTLYPVESCASPQVVSDDSCIEGNKKYYSECLCPSNYNQICDGKNQEGNGEGCTYQGTTQYTGCRCKNGYNMTCGDLGPVTPSDYCLMNGIKYYNNCKTCENKCSLTACPTGVVCEKENCSGKYCPVGCAVNYKDLDNYWCDGALRCWFK</sequence>
<name>A0A9D1SBY8_9PROT</name>
<protein>
    <submittedName>
        <fullName evidence="1">Uncharacterized protein</fullName>
    </submittedName>
</protein>